<organism evidence="2 3">
    <name type="scientific">Sphingomonas astaxanthinifaciens DSM 22298</name>
    <dbReference type="NCBI Taxonomy" id="1123267"/>
    <lineage>
        <taxon>Bacteria</taxon>
        <taxon>Pseudomonadati</taxon>
        <taxon>Pseudomonadota</taxon>
        <taxon>Alphaproteobacteria</taxon>
        <taxon>Sphingomonadales</taxon>
        <taxon>Sphingomonadaceae</taxon>
        <taxon>Sphingomonas</taxon>
    </lineage>
</organism>
<gene>
    <name evidence="2" type="ORF">GCM10007925_16410</name>
</gene>
<evidence type="ECO:0000313" key="2">
    <source>
        <dbReference type="EMBL" id="GLR47928.1"/>
    </source>
</evidence>
<keyword evidence="1" id="KW-0812">Transmembrane</keyword>
<dbReference type="EMBL" id="BSOO01000015">
    <property type="protein sequence ID" value="GLR47928.1"/>
    <property type="molecule type" value="Genomic_DNA"/>
</dbReference>
<feature type="transmembrane region" description="Helical" evidence="1">
    <location>
        <begin position="55"/>
        <end position="75"/>
    </location>
</feature>
<sequence length="122" mass="12972">MARLNGLEGPAGDALAGRCPACHQGRLFAGPVRFAARCERCGTDFSQYNVGDGPAAFLILGVGAILVVAALMVDIAFEPPWWVHLVWIPLGLALTLGGLRVAKAWLLGAEYRHAAHEGRLVK</sequence>
<evidence type="ECO:0000313" key="3">
    <source>
        <dbReference type="Proteomes" id="UP001156703"/>
    </source>
</evidence>
<name>A0ABQ5ZAN2_9SPHN</name>
<dbReference type="InterPro" id="IPR009325">
    <property type="entry name" value="DUF983"/>
</dbReference>
<proteinExistence type="predicted"/>
<protein>
    <submittedName>
        <fullName evidence="2">Membrane protein</fullName>
    </submittedName>
</protein>
<comment type="caution">
    <text evidence="2">The sequence shown here is derived from an EMBL/GenBank/DDBJ whole genome shotgun (WGS) entry which is preliminary data.</text>
</comment>
<keyword evidence="1" id="KW-1133">Transmembrane helix</keyword>
<reference evidence="3" key="1">
    <citation type="journal article" date="2019" name="Int. J. Syst. Evol. Microbiol.">
        <title>The Global Catalogue of Microorganisms (GCM) 10K type strain sequencing project: providing services to taxonomists for standard genome sequencing and annotation.</title>
        <authorList>
            <consortium name="The Broad Institute Genomics Platform"/>
            <consortium name="The Broad Institute Genome Sequencing Center for Infectious Disease"/>
            <person name="Wu L."/>
            <person name="Ma J."/>
        </authorList>
    </citation>
    <scope>NUCLEOTIDE SEQUENCE [LARGE SCALE GENOMIC DNA]</scope>
    <source>
        <strain evidence="3">NBRC 102146</strain>
    </source>
</reference>
<keyword evidence="1" id="KW-0472">Membrane</keyword>
<feature type="transmembrane region" description="Helical" evidence="1">
    <location>
        <begin position="81"/>
        <end position="102"/>
    </location>
</feature>
<dbReference type="RefSeq" id="WP_029941872.1">
    <property type="nucleotide sequence ID" value="NZ_BSOO01000015.1"/>
</dbReference>
<accession>A0ABQ5ZAN2</accession>
<dbReference type="Pfam" id="PF06170">
    <property type="entry name" value="DUF983"/>
    <property type="match status" value="1"/>
</dbReference>
<dbReference type="Proteomes" id="UP001156703">
    <property type="component" value="Unassembled WGS sequence"/>
</dbReference>
<evidence type="ECO:0000256" key="1">
    <source>
        <dbReference type="SAM" id="Phobius"/>
    </source>
</evidence>
<keyword evidence="3" id="KW-1185">Reference proteome</keyword>